<evidence type="ECO:0000256" key="3">
    <source>
        <dbReference type="ARBA" id="ARBA00022989"/>
    </source>
</evidence>
<dbReference type="EMBL" id="JBHRFL010000025">
    <property type="protein sequence ID" value="MFC6070724.1"/>
    <property type="molecule type" value="Genomic_DNA"/>
</dbReference>
<organism evidence="6 7">
    <name type="scientific">Stenotrophomonas geniculata</name>
    <dbReference type="NCBI Taxonomy" id="86188"/>
    <lineage>
        <taxon>Bacteria</taxon>
        <taxon>Pseudomonadati</taxon>
        <taxon>Pseudomonadota</taxon>
        <taxon>Gammaproteobacteria</taxon>
        <taxon>Lysobacterales</taxon>
        <taxon>Lysobacteraceae</taxon>
        <taxon>Stenotrophomonas</taxon>
    </lineage>
</organism>
<evidence type="ECO:0000313" key="6">
    <source>
        <dbReference type="EMBL" id="MFC6070724.1"/>
    </source>
</evidence>
<comment type="caution">
    <text evidence="6">The sequence shown here is derived from an EMBL/GenBank/DDBJ whole genome shotgun (WGS) entry which is preliminary data.</text>
</comment>
<comment type="subcellular location">
    <subcellularLocation>
        <location evidence="1">Membrane</location>
        <topology evidence="1">Multi-pass membrane protein</topology>
    </subcellularLocation>
</comment>
<sequence>MSMRPESAVRARVGSWGALGALLGFVLGRSLECSSYTLWLLLVLGAAIPMWLLEWRRLPHALLMHDRRSALWGIFTISILQVAILLLQFLFGGDSGAAVVLALPFLLVAGSILLLLGLLRPSLLGSTIPDAGNAVRAWFDGGRPNNSQRNALLGWCVKCFFLPLMLAWSWTWLASLEYALPSTGSLRWYALGMIALYAIDTAFGVIGYVSTSKHLGGEIRSVDSTMLGWLSALACYPPLSALVLDTWLIARNANDWKNWLSEGSPLAVIWAISILLLTSVYTWSTVVFGTRFSNLTHRGIITHGPYRWTKHPAYMCKNLSWWLVSVPFISNGGAAGVLLSCLAMLAVNAIYWVRARTEERHLLMDADYRRYAEWIDDNGIVSILRRCGLKMIRSQS</sequence>
<reference evidence="6 7" key="1">
    <citation type="submission" date="2024-09" db="EMBL/GenBank/DDBJ databases">
        <title>Whole genome analysis of Stenotrophomonas geniculata MK-1, and its biological control impact on peanut foliage fungus diseases.</title>
        <authorList>
            <person name="Ahsan T."/>
        </authorList>
    </citation>
    <scope>NUCLEOTIDE SEQUENCE [LARGE SCALE GENOMIC DNA]</scope>
    <source>
        <strain evidence="6 7">MK-1</strain>
    </source>
</reference>
<feature type="transmembrane region" description="Helical" evidence="5">
    <location>
        <begin position="186"/>
        <end position="209"/>
    </location>
</feature>
<keyword evidence="4 5" id="KW-0472">Membrane</keyword>
<feature type="transmembrane region" description="Helical" evidence="5">
    <location>
        <begin position="38"/>
        <end position="58"/>
    </location>
</feature>
<feature type="transmembrane region" description="Helical" evidence="5">
    <location>
        <begin position="97"/>
        <end position="119"/>
    </location>
</feature>
<feature type="transmembrane region" description="Helical" evidence="5">
    <location>
        <begin position="269"/>
        <end position="290"/>
    </location>
</feature>
<protein>
    <submittedName>
        <fullName evidence="6">Isoprenylcysteine carboxylmethyltransferase family protein</fullName>
    </submittedName>
</protein>
<dbReference type="InterPro" id="IPR007269">
    <property type="entry name" value="ICMT_MeTrfase"/>
</dbReference>
<evidence type="ECO:0000256" key="2">
    <source>
        <dbReference type="ARBA" id="ARBA00022692"/>
    </source>
</evidence>
<keyword evidence="3 5" id="KW-1133">Transmembrane helix</keyword>
<name>A0ABW1N6M1_9GAMM</name>
<evidence type="ECO:0000313" key="7">
    <source>
        <dbReference type="Proteomes" id="UP001596115"/>
    </source>
</evidence>
<feature type="transmembrane region" description="Helical" evidence="5">
    <location>
        <begin position="335"/>
        <end position="353"/>
    </location>
</feature>
<keyword evidence="7" id="KW-1185">Reference proteome</keyword>
<evidence type="ECO:0000256" key="4">
    <source>
        <dbReference type="ARBA" id="ARBA00023136"/>
    </source>
</evidence>
<keyword evidence="2 5" id="KW-0812">Transmembrane</keyword>
<proteinExistence type="predicted"/>
<feature type="transmembrane region" description="Helical" evidence="5">
    <location>
        <begin position="229"/>
        <end position="249"/>
    </location>
</feature>
<dbReference type="Gene3D" id="1.20.120.1630">
    <property type="match status" value="1"/>
</dbReference>
<evidence type="ECO:0000256" key="5">
    <source>
        <dbReference type="SAM" id="Phobius"/>
    </source>
</evidence>
<gene>
    <name evidence="6" type="ORF">ACFLLB_14185</name>
</gene>
<evidence type="ECO:0000256" key="1">
    <source>
        <dbReference type="ARBA" id="ARBA00004141"/>
    </source>
</evidence>
<dbReference type="Proteomes" id="UP001596115">
    <property type="component" value="Unassembled WGS sequence"/>
</dbReference>
<dbReference type="Pfam" id="PF04140">
    <property type="entry name" value="ICMT"/>
    <property type="match status" value="1"/>
</dbReference>
<feature type="transmembrane region" description="Helical" evidence="5">
    <location>
        <begin position="152"/>
        <end position="174"/>
    </location>
</feature>
<accession>A0ABW1N6M1</accession>
<feature type="transmembrane region" description="Helical" evidence="5">
    <location>
        <begin position="70"/>
        <end position="91"/>
    </location>
</feature>
<dbReference type="RefSeq" id="WP_100051394.1">
    <property type="nucleotide sequence ID" value="NZ_CP134450.1"/>
</dbReference>